<evidence type="ECO:0000256" key="1">
    <source>
        <dbReference type="SAM" id="MobiDB-lite"/>
    </source>
</evidence>
<protein>
    <submittedName>
        <fullName evidence="2">Uncharacterized protein</fullName>
    </submittedName>
</protein>
<gene>
    <name evidence="2" type="ORF">EWV92_10015</name>
</gene>
<evidence type="ECO:0000313" key="2">
    <source>
        <dbReference type="EMBL" id="TRU37722.1"/>
    </source>
</evidence>
<name>A0A552ETE1_MICAE</name>
<dbReference type="EMBL" id="SFBI01000087">
    <property type="protein sequence ID" value="TRU37722.1"/>
    <property type="molecule type" value="Genomic_DNA"/>
</dbReference>
<evidence type="ECO:0000313" key="3">
    <source>
        <dbReference type="Proteomes" id="UP000317708"/>
    </source>
</evidence>
<feature type="region of interest" description="Disordered" evidence="1">
    <location>
        <begin position="43"/>
        <end position="63"/>
    </location>
</feature>
<dbReference type="AlphaFoldDB" id="A0A552ETE1"/>
<sequence length="63" mass="7184">MGKINYFSGICLSFLAIRSRETGGRRQEIGDRRQEIISIYSFDTPLPHTSNPAPRKSFLPQTQ</sequence>
<comment type="caution">
    <text evidence="2">The sequence shown here is derived from an EMBL/GenBank/DDBJ whole genome shotgun (WGS) entry which is preliminary data.</text>
</comment>
<accession>A0A552ETE1</accession>
<proteinExistence type="predicted"/>
<dbReference type="Proteomes" id="UP000317708">
    <property type="component" value="Unassembled WGS sequence"/>
</dbReference>
<organism evidence="2 3">
    <name type="scientific">Microcystis aeruginosa Ma_MB_S_20031200_S102</name>
    <dbReference type="NCBI Taxonomy" id="2486254"/>
    <lineage>
        <taxon>Bacteria</taxon>
        <taxon>Bacillati</taxon>
        <taxon>Cyanobacteriota</taxon>
        <taxon>Cyanophyceae</taxon>
        <taxon>Oscillatoriophycideae</taxon>
        <taxon>Chroococcales</taxon>
        <taxon>Microcystaceae</taxon>
        <taxon>Microcystis</taxon>
    </lineage>
</organism>
<reference evidence="2 3" key="1">
    <citation type="submission" date="2019-01" db="EMBL/GenBank/DDBJ databases">
        <title>Coherence of Microcystis species and biogeography revealed through population genomics.</title>
        <authorList>
            <person name="Perez-Carrascal O.M."/>
            <person name="Terrat Y."/>
            <person name="Giani A."/>
            <person name="Fortin N."/>
            <person name="Tromas N."/>
            <person name="Shapiro B.J."/>
        </authorList>
    </citation>
    <scope>NUCLEOTIDE SEQUENCE [LARGE SCALE GENOMIC DNA]</scope>
    <source>
        <strain evidence="2">Ma_MB_S_20031200_S102</strain>
    </source>
</reference>